<dbReference type="AlphaFoldDB" id="A0A8J6NNK0"/>
<evidence type="ECO:0000313" key="1">
    <source>
        <dbReference type="EMBL" id="MBC8362235.1"/>
    </source>
</evidence>
<accession>A0A8J6NNK0</accession>
<comment type="caution">
    <text evidence="1">The sequence shown here is derived from an EMBL/GenBank/DDBJ whole genome shotgun (WGS) entry which is preliminary data.</text>
</comment>
<dbReference type="Proteomes" id="UP000603434">
    <property type="component" value="Unassembled WGS sequence"/>
</dbReference>
<evidence type="ECO:0000313" key="2">
    <source>
        <dbReference type="Proteomes" id="UP000603434"/>
    </source>
</evidence>
<proteinExistence type="predicted"/>
<reference evidence="1 2" key="1">
    <citation type="submission" date="2020-08" db="EMBL/GenBank/DDBJ databases">
        <title>Bridging the membrane lipid divide: bacteria of the FCB group superphylum have the potential to synthesize archaeal ether lipids.</title>
        <authorList>
            <person name="Villanueva L."/>
            <person name="Von Meijenfeldt F.A.B."/>
            <person name="Westbye A.B."/>
            <person name="Yadav S."/>
            <person name="Hopmans E.C."/>
            <person name="Dutilh B.E."/>
            <person name="Sinninghe Damste J.S."/>
        </authorList>
    </citation>
    <scope>NUCLEOTIDE SEQUENCE [LARGE SCALE GENOMIC DNA]</scope>
    <source>
        <strain evidence="1">NIOZ-UU30</strain>
    </source>
</reference>
<sequence length="138" mass="15705">MNIDEFNRLIQQEPEIAQSLENAAWHIQAKESTRSLDPITVTALVLFFPVISAIVRRVGLPWVVTLGNYSELWRQKAEAWIQSKMKAEDFDPAAIRAAHEALLQELEKTTDPKTMAAWERLLGILKKGPDKEEQSIHS</sequence>
<gene>
    <name evidence="1" type="ORF">H8E23_12650</name>
</gene>
<protein>
    <submittedName>
        <fullName evidence="1">Uncharacterized protein</fullName>
    </submittedName>
</protein>
<dbReference type="EMBL" id="JACNJH010000177">
    <property type="protein sequence ID" value="MBC8362235.1"/>
    <property type="molecule type" value="Genomic_DNA"/>
</dbReference>
<name>A0A8J6NNK0_9BACT</name>
<organism evidence="1 2">
    <name type="scientific">Candidatus Desulfatibia profunda</name>
    <dbReference type="NCBI Taxonomy" id="2841695"/>
    <lineage>
        <taxon>Bacteria</taxon>
        <taxon>Pseudomonadati</taxon>
        <taxon>Thermodesulfobacteriota</taxon>
        <taxon>Desulfobacteria</taxon>
        <taxon>Desulfobacterales</taxon>
        <taxon>Desulfobacterales incertae sedis</taxon>
        <taxon>Candidatus Desulfatibia</taxon>
    </lineage>
</organism>